<keyword evidence="2" id="KW-1185">Reference proteome</keyword>
<protein>
    <submittedName>
        <fullName evidence="1">Uncharacterized protein</fullName>
    </submittedName>
</protein>
<dbReference type="EMBL" id="JAPQKQ010000006">
    <property type="protein sequence ID" value="KAJ5192216.1"/>
    <property type="molecule type" value="Genomic_DNA"/>
</dbReference>
<accession>A0A9W9JAB3</accession>
<organism evidence="1 2">
    <name type="scientific">Penicillium cf. viridicatum</name>
    <dbReference type="NCBI Taxonomy" id="2972119"/>
    <lineage>
        <taxon>Eukaryota</taxon>
        <taxon>Fungi</taxon>
        <taxon>Dikarya</taxon>
        <taxon>Ascomycota</taxon>
        <taxon>Pezizomycotina</taxon>
        <taxon>Eurotiomycetes</taxon>
        <taxon>Eurotiomycetidae</taxon>
        <taxon>Eurotiales</taxon>
        <taxon>Aspergillaceae</taxon>
        <taxon>Penicillium</taxon>
    </lineage>
</organism>
<evidence type="ECO:0000313" key="1">
    <source>
        <dbReference type="EMBL" id="KAJ5192216.1"/>
    </source>
</evidence>
<reference evidence="1" key="2">
    <citation type="journal article" date="2023" name="IMA Fungus">
        <title>Comparative genomic study of the Penicillium genus elucidates a diverse pangenome and 15 lateral gene transfer events.</title>
        <authorList>
            <person name="Petersen C."/>
            <person name="Sorensen T."/>
            <person name="Nielsen M.R."/>
            <person name="Sondergaard T.E."/>
            <person name="Sorensen J.L."/>
            <person name="Fitzpatrick D.A."/>
            <person name="Frisvad J.C."/>
            <person name="Nielsen K.L."/>
        </authorList>
    </citation>
    <scope>NUCLEOTIDE SEQUENCE</scope>
    <source>
        <strain evidence="1">IBT 20477</strain>
    </source>
</reference>
<evidence type="ECO:0000313" key="2">
    <source>
        <dbReference type="Proteomes" id="UP001150942"/>
    </source>
</evidence>
<dbReference type="Proteomes" id="UP001150942">
    <property type="component" value="Unassembled WGS sequence"/>
</dbReference>
<reference evidence="1" key="1">
    <citation type="submission" date="2022-11" db="EMBL/GenBank/DDBJ databases">
        <authorList>
            <person name="Petersen C."/>
        </authorList>
    </citation>
    <scope>NUCLEOTIDE SEQUENCE</scope>
    <source>
        <strain evidence="1">IBT 20477</strain>
    </source>
</reference>
<name>A0A9W9JAB3_9EURO</name>
<comment type="caution">
    <text evidence="1">The sequence shown here is derived from an EMBL/GenBank/DDBJ whole genome shotgun (WGS) entry which is preliminary data.</text>
</comment>
<proteinExistence type="predicted"/>
<sequence length="161" mass="17856">MNVHIHIHTGWISFPLPGTRLSSKYHATKANPYEANLISIQKKKRDETAMSATCANNVGILERKTHQTSGESESETRGARIKSTILNQTHQKSRRNGCPNKEVVDPARRTPLKLRGHWSHFGRETGTEQATLHPQYCTLARGHGLTPRCGREGVGNLTPSG</sequence>
<gene>
    <name evidence="1" type="ORF">N7449_008358</name>
</gene>
<dbReference type="AlphaFoldDB" id="A0A9W9JAB3"/>